<name>A0A1X2G4C0_9FUNG</name>
<dbReference type="PANTHER" id="PTHR15367">
    <property type="entry name" value="DNA-DIRECTED RNA POLYMERASE III"/>
    <property type="match status" value="1"/>
</dbReference>
<evidence type="ECO:0000256" key="1">
    <source>
        <dbReference type="ARBA" id="ARBA00004123"/>
    </source>
</evidence>
<comment type="subcellular location">
    <subcellularLocation>
        <location evidence="1 4">Nucleus</location>
    </subcellularLocation>
</comment>
<comment type="caution">
    <text evidence="6">The sequence shown here is derived from an EMBL/GenBank/DDBJ whole genome shotgun (WGS) entry which is preliminary data.</text>
</comment>
<dbReference type="Pfam" id="PF11705">
    <property type="entry name" value="RNA_pol_3_Rpc31"/>
    <property type="match status" value="1"/>
</dbReference>
<evidence type="ECO:0000313" key="7">
    <source>
        <dbReference type="Proteomes" id="UP000242146"/>
    </source>
</evidence>
<sequence length="209" mass="23787">MSRGGFRGGGGGGANRTGAGALISFDLLRDGGINSLFKEQSDIFPDIDIPMPRKPTSTEHERWMLRKRFLDQIRDTPFYLTVPPPPKDIERYSDKYKVVKKKRHLRDIQTDLDMFPEELQSIVDPSKGKKKRRTGDVDAFGQIEALLANATEEKDEDGEEKQGSDVELDDDENFDDEEDMVDDNDYGQNYFDNGEDDDVDDDDGEADYY</sequence>
<dbReference type="Proteomes" id="UP000242146">
    <property type="component" value="Unassembled WGS sequence"/>
</dbReference>
<dbReference type="OrthoDB" id="5377312at2759"/>
<evidence type="ECO:0000256" key="5">
    <source>
        <dbReference type="SAM" id="MobiDB-lite"/>
    </source>
</evidence>
<protein>
    <recommendedName>
        <fullName evidence="4">DNA-directed RNA polymerase III subunit</fullName>
    </recommendedName>
</protein>
<reference evidence="6 7" key="1">
    <citation type="submission" date="2016-07" db="EMBL/GenBank/DDBJ databases">
        <title>Pervasive Adenine N6-methylation of Active Genes in Fungi.</title>
        <authorList>
            <consortium name="DOE Joint Genome Institute"/>
            <person name="Mondo S.J."/>
            <person name="Dannebaum R.O."/>
            <person name="Kuo R.C."/>
            <person name="Labutti K."/>
            <person name="Haridas S."/>
            <person name="Kuo A."/>
            <person name="Salamov A."/>
            <person name="Ahrendt S.R."/>
            <person name="Lipzen A."/>
            <person name="Sullivan W."/>
            <person name="Andreopoulos W.B."/>
            <person name="Clum A."/>
            <person name="Lindquist E."/>
            <person name="Daum C."/>
            <person name="Ramamoorthy G.K."/>
            <person name="Gryganskyi A."/>
            <person name="Culley D."/>
            <person name="Magnuson J.K."/>
            <person name="James T.Y."/>
            <person name="O'Malley M.A."/>
            <person name="Stajich J.E."/>
            <person name="Spatafora J.W."/>
            <person name="Visel A."/>
            <person name="Grigoriev I.V."/>
        </authorList>
    </citation>
    <scope>NUCLEOTIDE SEQUENCE [LARGE SCALE GENOMIC DNA]</scope>
    <source>
        <strain evidence="6 7">NRRL 3301</strain>
    </source>
</reference>
<feature type="compositionally biased region" description="Acidic residues" evidence="5">
    <location>
        <begin position="193"/>
        <end position="209"/>
    </location>
</feature>
<dbReference type="PIRSF" id="PIRSF000777">
    <property type="entry name" value="RNA_polIII_C31"/>
    <property type="match status" value="1"/>
</dbReference>
<evidence type="ECO:0000256" key="2">
    <source>
        <dbReference type="ARBA" id="ARBA00008352"/>
    </source>
</evidence>
<evidence type="ECO:0000256" key="3">
    <source>
        <dbReference type="ARBA" id="ARBA00023242"/>
    </source>
</evidence>
<accession>A0A1X2G4C0</accession>
<dbReference type="PANTHER" id="PTHR15367:SF2">
    <property type="entry name" value="DNA-DIRECTED RNA POLYMERASE III SUBUNIT"/>
    <property type="match status" value="1"/>
</dbReference>
<dbReference type="STRING" id="101127.A0A1X2G4C0"/>
<proteinExistence type="inferred from homology"/>
<evidence type="ECO:0000256" key="4">
    <source>
        <dbReference type="PIRNR" id="PIRNR000777"/>
    </source>
</evidence>
<dbReference type="GO" id="GO:0006383">
    <property type="term" value="P:transcription by RNA polymerase III"/>
    <property type="evidence" value="ECO:0007669"/>
    <property type="project" value="UniProtKB-UniRule"/>
</dbReference>
<dbReference type="EMBL" id="MCGT01000047">
    <property type="protein sequence ID" value="ORX44589.1"/>
    <property type="molecule type" value="Genomic_DNA"/>
</dbReference>
<feature type="region of interest" description="Disordered" evidence="5">
    <location>
        <begin position="147"/>
        <end position="209"/>
    </location>
</feature>
<comment type="subunit">
    <text evidence="4">Component of the RNA polymerase III (Pol III) complex.</text>
</comment>
<dbReference type="GO" id="GO:0005666">
    <property type="term" value="C:RNA polymerase III complex"/>
    <property type="evidence" value="ECO:0007669"/>
    <property type="project" value="UniProtKB-UniRule"/>
</dbReference>
<evidence type="ECO:0000313" key="6">
    <source>
        <dbReference type="EMBL" id="ORX44589.1"/>
    </source>
</evidence>
<comment type="similarity">
    <text evidence="2 4">Belongs to the eukaryotic RPC7 RNA polymerase subunit family.</text>
</comment>
<keyword evidence="7" id="KW-1185">Reference proteome</keyword>
<gene>
    <name evidence="6" type="ORF">DM01DRAFT_1411263</name>
</gene>
<organism evidence="6 7">
    <name type="scientific">Hesseltinella vesiculosa</name>
    <dbReference type="NCBI Taxonomy" id="101127"/>
    <lineage>
        <taxon>Eukaryota</taxon>
        <taxon>Fungi</taxon>
        <taxon>Fungi incertae sedis</taxon>
        <taxon>Mucoromycota</taxon>
        <taxon>Mucoromycotina</taxon>
        <taxon>Mucoromycetes</taxon>
        <taxon>Mucorales</taxon>
        <taxon>Cunninghamellaceae</taxon>
        <taxon>Hesseltinella</taxon>
    </lineage>
</organism>
<dbReference type="InterPro" id="IPR024661">
    <property type="entry name" value="RNA_pol_III_Rpc31"/>
</dbReference>
<feature type="compositionally biased region" description="Acidic residues" evidence="5">
    <location>
        <begin position="166"/>
        <end position="185"/>
    </location>
</feature>
<dbReference type="AlphaFoldDB" id="A0A1X2G4C0"/>
<comment type="function">
    <text evidence="4">DNA-dependent RNA polymerase catalyzes the transcription of DNA into RNA using the four ribonucleoside triphosphates as substrates. Specific peripheric component of RNA polymerase III which synthesizes small RNAs, such as 5S rRNA and tRNAs.</text>
</comment>
<keyword evidence="3 4" id="KW-0539">Nucleus</keyword>